<dbReference type="PROSITE" id="PS51762">
    <property type="entry name" value="GH16_2"/>
    <property type="match status" value="1"/>
</dbReference>
<dbReference type="InParanoid" id="A0A2P6N7R2"/>
<comment type="caution">
    <text evidence="4">The sequence shown here is derived from an EMBL/GenBank/DDBJ whole genome shotgun (WGS) entry which is preliminary data.</text>
</comment>
<dbReference type="SUPFAM" id="SSF52821">
    <property type="entry name" value="Rhodanese/Cell cycle control phosphatase"/>
    <property type="match status" value="1"/>
</dbReference>
<evidence type="ECO:0000256" key="1">
    <source>
        <dbReference type="SAM" id="MobiDB-lite"/>
    </source>
</evidence>
<evidence type="ECO:0000313" key="4">
    <source>
        <dbReference type="EMBL" id="PRP79989.1"/>
    </source>
</evidence>
<dbReference type="GO" id="GO:0005975">
    <property type="term" value="P:carbohydrate metabolic process"/>
    <property type="evidence" value="ECO:0007669"/>
    <property type="project" value="InterPro"/>
</dbReference>
<dbReference type="OrthoDB" id="4781at2759"/>
<feature type="domain" description="GH16" evidence="3">
    <location>
        <begin position="502"/>
        <end position="846"/>
    </location>
</feature>
<evidence type="ECO:0000313" key="5">
    <source>
        <dbReference type="Proteomes" id="UP000241769"/>
    </source>
</evidence>
<dbReference type="Pfam" id="PF00722">
    <property type="entry name" value="Glyco_hydro_16"/>
    <property type="match status" value="1"/>
</dbReference>
<evidence type="ECO:0008006" key="6">
    <source>
        <dbReference type="Google" id="ProtNLM"/>
    </source>
</evidence>
<organism evidence="4 5">
    <name type="scientific">Planoprotostelium fungivorum</name>
    <dbReference type="NCBI Taxonomy" id="1890364"/>
    <lineage>
        <taxon>Eukaryota</taxon>
        <taxon>Amoebozoa</taxon>
        <taxon>Evosea</taxon>
        <taxon>Variosea</taxon>
        <taxon>Cavosteliida</taxon>
        <taxon>Cavosteliaceae</taxon>
        <taxon>Planoprotostelium</taxon>
    </lineage>
</organism>
<evidence type="ECO:0000259" key="2">
    <source>
        <dbReference type="PROSITE" id="PS50206"/>
    </source>
</evidence>
<dbReference type="Proteomes" id="UP000241769">
    <property type="component" value="Unassembled WGS sequence"/>
</dbReference>
<dbReference type="PANTHER" id="PTHR43268">
    <property type="entry name" value="THIOSULFATE SULFURTRANSFERASE/RHODANESE-LIKE DOMAIN-CONTAINING PROTEIN 2"/>
    <property type="match status" value="1"/>
</dbReference>
<evidence type="ECO:0000259" key="3">
    <source>
        <dbReference type="PROSITE" id="PS51762"/>
    </source>
</evidence>
<dbReference type="Pfam" id="PF17773">
    <property type="entry name" value="UPF0176_N"/>
    <property type="match status" value="1"/>
</dbReference>
<dbReference type="Gene3D" id="2.60.120.200">
    <property type="match status" value="1"/>
</dbReference>
<dbReference type="AlphaFoldDB" id="A0A2P6N7R2"/>
<dbReference type="Pfam" id="PF12368">
    <property type="entry name" value="Rhodanese_C"/>
    <property type="match status" value="1"/>
</dbReference>
<accession>A0A2P6N7R2</accession>
<gene>
    <name evidence="4" type="ORF">PROFUN_12276</name>
</gene>
<dbReference type="InterPro" id="IPR022111">
    <property type="entry name" value="Rhodanese_C"/>
</dbReference>
<keyword evidence="5" id="KW-1185">Reference proteome</keyword>
<dbReference type="InterPro" id="IPR036873">
    <property type="entry name" value="Rhodanese-like_dom_sf"/>
</dbReference>
<dbReference type="InterPro" id="IPR040503">
    <property type="entry name" value="TRHO_N"/>
</dbReference>
<dbReference type="PANTHER" id="PTHR43268:SF6">
    <property type="entry name" value="THIOSULFATE SULFURTRANSFERASE_RHODANESE-LIKE DOMAIN-CONTAINING PROTEIN 2"/>
    <property type="match status" value="1"/>
</dbReference>
<dbReference type="PROSITE" id="PS50206">
    <property type="entry name" value="RHODANESE_3"/>
    <property type="match status" value="1"/>
</dbReference>
<proteinExistence type="predicted"/>
<dbReference type="SUPFAM" id="SSF49899">
    <property type="entry name" value="Concanavalin A-like lectins/glucanases"/>
    <property type="match status" value="1"/>
</dbReference>
<protein>
    <recommendedName>
        <fullName evidence="6">Rhodanese domain-containing protein</fullName>
    </recommendedName>
</protein>
<dbReference type="CDD" id="cd08024">
    <property type="entry name" value="GH16_CCF"/>
    <property type="match status" value="1"/>
</dbReference>
<reference evidence="4 5" key="1">
    <citation type="journal article" date="2018" name="Genome Biol. Evol.">
        <title>Multiple Roots of Fruiting Body Formation in Amoebozoa.</title>
        <authorList>
            <person name="Hillmann F."/>
            <person name="Forbes G."/>
            <person name="Novohradska S."/>
            <person name="Ferling I."/>
            <person name="Riege K."/>
            <person name="Groth M."/>
            <person name="Westermann M."/>
            <person name="Marz M."/>
            <person name="Spaller T."/>
            <person name="Winckler T."/>
            <person name="Schaap P."/>
            <person name="Glockner G."/>
        </authorList>
    </citation>
    <scope>NUCLEOTIDE SEQUENCE [LARGE SCALE GENOMIC DNA]</scope>
    <source>
        <strain evidence="4 5">Jena</strain>
    </source>
</reference>
<dbReference type="Gene3D" id="3.30.70.100">
    <property type="match status" value="1"/>
</dbReference>
<dbReference type="Pfam" id="PF00581">
    <property type="entry name" value="Rhodanese"/>
    <property type="match status" value="1"/>
</dbReference>
<dbReference type="InterPro" id="IPR001763">
    <property type="entry name" value="Rhodanese-like_dom"/>
</dbReference>
<name>A0A2P6N7R2_9EUKA</name>
<dbReference type="STRING" id="1890364.A0A2P6N7R2"/>
<dbReference type="InterPro" id="IPR020936">
    <property type="entry name" value="TrhO"/>
</dbReference>
<dbReference type="GO" id="GO:0004553">
    <property type="term" value="F:hydrolase activity, hydrolyzing O-glycosyl compounds"/>
    <property type="evidence" value="ECO:0007669"/>
    <property type="project" value="InterPro"/>
</dbReference>
<dbReference type="EMBL" id="MDYQ01000164">
    <property type="protein sequence ID" value="PRP79989.1"/>
    <property type="molecule type" value="Genomic_DNA"/>
</dbReference>
<dbReference type="Gene3D" id="3.40.250.10">
    <property type="entry name" value="Rhodanese-like domain"/>
    <property type="match status" value="1"/>
</dbReference>
<feature type="region of interest" description="Disordered" evidence="1">
    <location>
        <begin position="473"/>
        <end position="518"/>
    </location>
</feature>
<dbReference type="InterPro" id="IPR000757">
    <property type="entry name" value="Beta-glucanase-like"/>
</dbReference>
<feature type="compositionally biased region" description="Pro residues" evidence="1">
    <location>
        <begin position="475"/>
        <end position="509"/>
    </location>
</feature>
<feature type="domain" description="Rhodanese" evidence="2">
    <location>
        <begin position="181"/>
        <end position="287"/>
    </location>
</feature>
<dbReference type="SMART" id="SM00450">
    <property type="entry name" value="RHOD"/>
    <property type="match status" value="1"/>
</dbReference>
<sequence length="846" mass="94890">MSLSGRRNAKNQSDRIGLDCQCNDFGVVILFYRYYPLPPTVTPPCTAKDLQRVFETSCSTHHLTGKIRLSTEGINATLAGTSEDVTSWVIENNPRWFFSDLQLLDTTDKELLWKQKCRAFFKPTKGCVHVFDELSVRVTEEVTPLGIRNYVPTNWKEENSKRKNDVIYLTPAEFHEMLRENESSTVVIDARNHYESSLGYFKGAVKPPIRKFSSLPDYLSDHRDTLFGEETKGEKKKILTYCTGGVRCEKLTRWMSESFREEEETPWVYTLEGGIQRYLDWMSEEIKGGRVSVEDSQWLGRNYVFDARGSTGLVLQEGQKEKLVGLCRGCGREAGGMNKCQGSTCHLHLVECRECIEGGEVYCCDSCRDGTKGKGLCDCEQQRHIFQFEQSLLHLTASRQFLSSADASYAMYLSHHSVEATMKTTVVVLLAVVALALADCPSFLKNCNGACYSEDAYCCVNGQLTQKQFCNNQPTPQPTSAPAPQPTSTPTPQPTGNPTPQPTFNPTPTPTKDVPVGGLLFEDNFDTLNLDTWQHELTMGGGGNWEFQYYTNNRSNSYVRDGVLYIKPTLTADTIGEDTMNGGSFNVWGGAPADECTSNAFWGCERSGGGGNIINPIQSARLRSVNSFSVNGGKVEIRAKLPRGDWLWPAIWMLPKRNSYGAWPASGEIDIMESRGNNATYPNHMGIDGFGSTLHWAPYTTANRWPLTHQEWHTTDGSDLGQKFHTYGLQWTKDRLFTYIDDPKNVVLDVKFDKSFFERGQFPSGTHNPWQGRGNAAPFDQEFYIILNVAVGGAADYFPDDVGGKPWSNKKPAASTVFWQARNQWLPTWKGEDAALQIDSVKVWKL</sequence>
<dbReference type="InterPro" id="IPR013320">
    <property type="entry name" value="ConA-like_dom_sf"/>
</dbReference>